<comment type="similarity">
    <text evidence="3">Belongs to the GRAS family.</text>
</comment>
<sequence>MNLTLSLAINGGTGTTKKRKLLRDSVVVDDVMSCDGGDHHSRVVRLLQASERMMAKLEVDDPRVAAAAPDDGGGGLRLMHLLLSSVAAAESGDAHAVAAALHEVYRRASFRGGDPEQRVAAYFADALTSSRLVRSSWSSPAAAAAAPPTRAERFLAYTMFYQASPIYQLAHFTANQAIVEAFESGGRRRLHVVDFDVSYGFQWPSLIQSLSHAAASTSPTTSSSSHDCDGDGDCAEPVSLRITGFGKNPDELRQTEARLARFASGCPNLRFEFEGIVDDDGPDSGRRHERIKVDDDATVVVNLVFPAAAAQSSTTSSAREEACTALARIRSLNPSLVFLVEKDGGGGGGGNATSRGRRSSVLPPFTASLRYFAAVFDSLHECLPADSAERLAIERNHLGTEISDAMASLADYNNNYGGGDDDHMAEPTTTSWKQMMERAGFERVELSSRTVSQAKLLLKMKSGGCGGGGGFRVMEGEGGRAMSLAWRDRAQLITATGWRRRPRSINKQAFS</sequence>
<proteinExistence type="inferred from homology"/>
<organism evidence="4 5">
    <name type="scientific">Miscanthus lutarioriparius</name>
    <dbReference type="NCBI Taxonomy" id="422564"/>
    <lineage>
        <taxon>Eukaryota</taxon>
        <taxon>Viridiplantae</taxon>
        <taxon>Streptophyta</taxon>
        <taxon>Embryophyta</taxon>
        <taxon>Tracheophyta</taxon>
        <taxon>Spermatophyta</taxon>
        <taxon>Magnoliopsida</taxon>
        <taxon>Liliopsida</taxon>
        <taxon>Poales</taxon>
        <taxon>Poaceae</taxon>
        <taxon>PACMAD clade</taxon>
        <taxon>Panicoideae</taxon>
        <taxon>Andropogonodae</taxon>
        <taxon>Andropogoneae</taxon>
        <taxon>Saccharinae</taxon>
        <taxon>Miscanthus</taxon>
    </lineage>
</organism>
<name>A0A811QIY4_9POAL</name>
<keyword evidence="5" id="KW-1185">Reference proteome</keyword>
<accession>A0A811QIY4</accession>
<dbReference type="OrthoDB" id="1934063at2759"/>
<dbReference type="PROSITE" id="PS50985">
    <property type="entry name" value="GRAS"/>
    <property type="match status" value="1"/>
</dbReference>
<evidence type="ECO:0000256" key="3">
    <source>
        <dbReference type="PROSITE-ProRule" id="PRU01191"/>
    </source>
</evidence>
<keyword evidence="2" id="KW-0804">Transcription</keyword>
<dbReference type="AlphaFoldDB" id="A0A811QIY4"/>
<evidence type="ECO:0000256" key="1">
    <source>
        <dbReference type="ARBA" id="ARBA00023015"/>
    </source>
</evidence>
<feature type="short sequence motif" description="VHIID" evidence="3">
    <location>
        <begin position="190"/>
        <end position="194"/>
    </location>
</feature>
<dbReference type="Pfam" id="PF03514">
    <property type="entry name" value="GRAS"/>
    <property type="match status" value="1"/>
</dbReference>
<comment type="caution">
    <text evidence="4">The sequence shown here is derived from an EMBL/GenBank/DDBJ whole genome shotgun (WGS) entry which is preliminary data.</text>
</comment>
<dbReference type="InterPro" id="IPR005202">
    <property type="entry name" value="TF_GRAS"/>
</dbReference>
<protein>
    <submittedName>
        <fullName evidence="4">Uncharacterized protein</fullName>
    </submittedName>
</protein>
<reference evidence="4" key="1">
    <citation type="submission" date="2020-10" db="EMBL/GenBank/DDBJ databases">
        <authorList>
            <person name="Han B."/>
            <person name="Lu T."/>
            <person name="Zhao Q."/>
            <person name="Huang X."/>
            <person name="Zhao Y."/>
        </authorList>
    </citation>
    <scope>NUCLEOTIDE SEQUENCE</scope>
</reference>
<evidence type="ECO:0000256" key="2">
    <source>
        <dbReference type="ARBA" id="ARBA00023163"/>
    </source>
</evidence>
<dbReference type="PANTHER" id="PTHR31636">
    <property type="entry name" value="OSJNBA0084A10.13 PROTEIN-RELATED"/>
    <property type="match status" value="1"/>
</dbReference>
<evidence type="ECO:0000313" key="5">
    <source>
        <dbReference type="Proteomes" id="UP000604825"/>
    </source>
</evidence>
<feature type="region of interest" description="SAW" evidence="3">
    <location>
        <begin position="407"/>
        <end position="499"/>
    </location>
</feature>
<evidence type="ECO:0000313" key="4">
    <source>
        <dbReference type="EMBL" id="CAD6260853.1"/>
    </source>
</evidence>
<dbReference type="EMBL" id="CAJGYO010000011">
    <property type="protein sequence ID" value="CAD6260853.1"/>
    <property type="molecule type" value="Genomic_DNA"/>
</dbReference>
<gene>
    <name evidence="4" type="ORF">NCGR_LOCUS44276</name>
</gene>
<comment type="caution">
    <text evidence="3">Lacks conserved residue(s) required for the propagation of feature annotation.</text>
</comment>
<dbReference type="Proteomes" id="UP000604825">
    <property type="component" value="Unassembled WGS sequence"/>
</dbReference>
<keyword evidence="1" id="KW-0805">Transcription regulation</keyword>